<accession>A0A9Q0UKK4</accession>
<proteinExistence type="predicted"/>
<dbReference type="EMBL" id="JAPFFK010000012">
    <property type="protein sequence ID" value="KAJ6731825.1"/>
    <property type="molecule type" value="Genomic_DNA"/>
</dbReference>
<keyword evidence="2" id="KW-1185">Reference proteome</keyword>
<comment type="caution">
    <text evidence="1">The sequence shown here is derived from an EMBL/GenBank/DDBJ whole genome shotgun (WGS) entry which is preliminary data.</text>
</comment>
<evidence type="ECO:0000313" key="2">
    <source>
        <dbReference type="Proteomes" id="UP001151532"/>
    </source>
</evidence>
<dbReference type="AlphaFoldDB" id="A0A9Q0UKK4"/>
<name>A0A9Q0UKK4_SALPP</name>
<dbReference type="Proteomes" id="UP001151532">
    <property type="component" value="Chromosome 18"/>
</dbReference>
<protein>
    <submittedName>
        <fullName evidence="1">Uncharacterized protein</fullName>
    </submittedName>
</protein>
<organism evidence="1 2">
    <name type="scientific">Salix purpurea</name>
    <name type="common">Purple osier willow</name>
    <dbReference type="NCBI Taxonomy" id="77065"/>
    <lineage>
        <taxon>Eukaryota</taxon>
        <taxon>Viridiplantae</taxon>
        <taxon>Streptophyta</taxon>
        <taxon>Embryophyta</taxon>
        <taxon>Tracheophyta</taxon>
        <taxon>Spermatophyta</taxon>
        <taxon>Magnoliopsida</taxon>
        <taxon>eudicotyledons</taxon>
        <taxon>Gunneridae</taxon>
        <taxon>Pentapetalae</taxon>
        <taxon>rosids</taxon>
        <taxon>fabids</taxon>
        <taxon>Malpighiales</taxon>
        <taxon>Salicaceae</taxon>
        <taxon>Saliceae</taxon>
        <taxon>Salix</taxon>
    </lineage>
</organism>
<reference evidence="1" key="2">
    <citation type="journal article" date="2023" name="Int. J. Mol. Sci.">
        <title>De Novo Assembly and Annotation of 11 Diverse Shrub Willow (Salix) Genomes Reveals Novel Gene Organization in Sex-Linked Regions.</title>
        <authorList>
            <person name="Hyden B."/>
            <person name="Feng K."/>
            <person name="Yates T.B."/>
            <person name="Jawdy S."/>
            <person name="Cereghino C."/>
            <person name="Smart L.B."/>
            <person name="Muchero W."/>
        </authorList>
    </citation>
    <scope>NUCLEOTIDE SEQUENCE</scope>
    <source>
        <tissue evidence="1">Shoot tip</tissue>
    </source>
</reference>
<evidence type="ECO:0000313" key="1">
    <source>
        <dbReference type="EMBL" id="KAJ6731825.1"/>
    </source>
</evidence>
<sequence>MAGLPFSLVAVADCRHRFALRVSPLDRRQASIVKFETCFWLGKLAATLCDLVQRIFMKLPNALLVVKSMYRNSNLT</sequence>
<gene>
    <name evidence="1" type="ORF">OIU79_003033</name>
</gene>
<reference evidence="1" key="1">
    <citation type="submission" date="2022-11" db="EMBL/GenBank/DDBJ databases">
        <authorList>
            <person name="Hyden B.L."/>
            <person name="Feng K."/>
            <person name="Yates T."/>
            <person name="Jawdy S."/>
            <person name="Smart L.B."/>
            <person name="Muchero W."/>
        </authorList>
    </citation>
    <scope>NUCLEOTIDE SEQUENCE</scope>
    <source>
        <tissue evidence="1">Shoot tip</tissue>
    </source>
</reference>